<name>A0ABT9RMN4_9ACTN</name>
<evidence type="ECO:0000313" key="2">
    <source>
        <dbReference type="Proteomes" id="UP001230426"/>
    </source>
</evidence>
<keyword evidence="2" id="KW-1185">Reference proteome</keyword>
<gene>
    <name evidence="1" type="ORF">J2S55_009676</name>
</gene>
<evidence type="ECO:0000313" key="1">
    <source>
        <dbReference type="EMBL" id="MDP9870338.1"/>
    </source>
</evidence>
<dbReference type="RefSeq" id="WP_306876204.1">
    <property type="nucleotide sequence ID" value="NZ_JAUSRB010000004.1"/>
</dbReference>
<comment type="caution">
    <text evidence="1">The sequence shown here is derived from an EMBL/GenBank/DDBJ whole genome shotgun (WGS) entry which is preliminary data.</text>
</comment>
<evidence type="ECO:0008006" key="3">
    <source>
        <dbReference type="Google" id="ProtNLM"/>
    </source>
</evidence>
<reference evidence="1 2" key="1">
    <citation type="submission" date="2023-07" db="EMBL/GenBank/DDBJ databases">
        <title>Sequencing the genomes of 1000 actinobacteria strains.</title>
        <authorList>
            <person name="Klenk H.-P."/>
        </authorList>
    </citation>
    <scope>NUCLEOTIDE SEQUENCE [LARGE SCALE GENOMIC DNA]</scope>
    <source>
        <strain evidence="1 2">DSM 44109</strain>
    </source>
</reference>
<protein>
    <recommendedName>
        <fullName evidence="3">Transcriptional coactivator p15 (PC4) C-terminal domain-containing protein</fullName>
    </recommendedName>
</protein>
<dbReference type="EMBL" id="JAUSRB010000004">
    <property type="protein sequence ID" value="MDP9870338.1"/>
    <property type="molecule type" value="Genomic_DNA"/>
</dbReference>
<accession>A0ABT9RMN4</accession>
<organism evidence="1 2">
    <name type="scientific">Streptosporangium brasiliense</name>
    <dbReference type="NCBI Taxonomy" id="47480"/>
    <lineage>
        <taxon>Bacteria</taxon>
        <taxon>Bacillati</taxon>
        <taxon>Actinomycetota</taxon>
        <taxon>Actinomycetes</taxon>
        <taxon>Streptosporangiales</taxon>
        <taxon>Streptosporangiaceae</taxon>
        <taxon>Streptosporangium</taxon>
    </lineage>
</organism>
<proteinExistence type="predicted"/>
<dbReference type="Proteomes" id="UP001230426">
    <property type="component" value="Unassembled WGS sequence"/>
</dbReference>
<sequence length="96" mass="10769">MAETRPVGRRKIYFERRIHAARPDKRTRLAVLNFAGHDIVELRDFVEVPKEVGGATEWRASSGYLLPMDCVIAVREGLQQIEADYGLKKKGASEGA</sequence>